<name>A0A7W4Z4I2_9GAMM</name>
<keyword evidence="2 4" id="KW-0479">Metal-binding</keyword>
<evidence type="ECO:0000256" key="2">
    <source>
        <dbReference type="ARBA" id="ARBA00022723"/>
    </source>
</evidence>
<dbReference type="GO" id="GO:0046872">
    <property type="term" value="F:metal ion binding"/>
    <property type="evidence" value="ECO:0007669"/>
    <property type="project" value="UniProtKB-KW"/>
</dbReference>
<feature type="binding site" evidence="4">
    <location>
        <position position="8"/>
    </location>
    <ligand>
        <name>a divalent metal cation</name>
        <dbReference type="ChEBI" id="CHEBI:60240"/>
        <label>1</label>
    </ligand>
</feature>
<dbReference type="InterPro" id="IPR015991">
    <property type="entry name" value="TatD/YcfH-like"/>
</dbReference>
<sequence>MLIDSHCHLDRLDLSPYDGNLDAALQAARERGVQRMLCIGIDRGNAQTVVDIASKHEDIYASVGIHPLDLADDIEATDALIELADHQRVIAIGETGLDYYYSEDNKAAQQDSFRNHLRAAAKIRKPLIVHTRNARQDTLDIIREESDPDVAGVLHCFTESREMAHAALDMNFYISFSGIITFKNAADLREVVASVPLDRMLVETDSPYLAPVPFRGKKNEPKYVVEVAQCVADIKGISFEEVVAQTAENFNRLFKLAA</sequence>
<gene>
    <name evidence="5" type="ORF">FHR99_000770</name>
</gene>
<dbReference type="FunFam" id="3.20.20.140:FF:000005">
    <property type="entry name" value="TatD family hydrolase"/>
    <property type="match status" value="1"/>
</dbReference>
<feature type="binding site" evidence="4">
    <location>
        <position position="130"/>
    </location>
    <ligand>
        <name>a divalent metal cation</name>
        <dbReference type="ChEBI" id="CHEBI:60240"/>
        <label>2</label>
    </ligand>
</feature>
<evidence type="ECO:0000256" key="4">
    <source>
        <dbReference type="PIRSR" id="PIRSR005902-1"/>
    </source>
</evidence>
<feature type="binding site" evidence="4">
    <location>
        <position position="94"/>
    </location>
    <ligand>
        <name>a divalent metal cation</name>
        <dbReference type="ChEBI" id="CHEBI:60240"/>
        <label>1</label>
    </ligand>
</feature>
<dbReference type="CDD" id="cd01310">
    <property type="entry name" value="TatD_DNAse"/>
    <property type="match status" value="1"/>
</dbReference>
<evidence type="ECO:0000313" key="5">
    <source>
        <dbReference type="EMBL" id="MBB3046534.1"/>
    </source>
</evidence>
<dbReference type="Gene3D" id="3.20.20.140">
    <property type="entry name" value="Metal-dependent hydrolases"/>
    <property type="match status" value="1"/>
</dbReference>
<organism evidence="5 6">
    <name type="scientific">Litorivivens lipolytica</name>
    <dbReference type="NCBI Taxonomy" id="1524264"/>
    <lineage>
        <taxon>Bacteria</taxon>
        <taxon>Pseudomonadati</taxon>
        <taxon>Pseudomonadota</taxon>
        <taxon>Gammaproteobacteria</taxon>
        <taxon>Litorivivens</taxon>
    </lineage>
</organism>
<dbReference type="GO" id="GO:0004536">
    <property type="term" value="F:DNA nuclease activity"/>
    <property type="evidence" value="ECO:0007669"/>
    <property type="project" value="InterPro"/>
</dbReference>
<comment type="caution">
    <text evidence="5">The sequence shown here is derived from an EMBL/GenBank/DDBJ whole genome shotgun (WGS) entry which is preliminary data.</text>
</comment>
<reference evidence="5 6" key="1">
    <citation type="submission" date="2020-08" db="EMBL/GenBank/DDBJ databases">
        <title>Genomic Encyclopedia of Type Strains, Phase III (KMG-III): the genomes of soil and plant-associated and newly described type strains.</title>
        <authorList>
            <person name="Whitman W."/>
        </authorList>
    </citation>
    <scope>NUCLEOTIDE SEQUENCE [LARGE SCALE GENOMIC DNA]</scope>
    <source>
        <strain evidence="5 6">CECT 8654</strain>
    </source>
</reference>
<dbReference type="GO" id="GO:0005829">
    <property type="term" value="C:cytosol"/>
    <property type="evidence" value="ECO:0007669"/>
    <property type="project" value="TreeGrafter"/>
</dbReference>
<dbReference type="PANTHER" id="PTHR46124:SF2">
    <property type="entry name" value="D-AMINOACYL-TRNA DEACYLASE"/>
    <property type="match status" value="1"/>
</dbReference>
<dbReference type="Proteomes" id="UP000537130">
    <property type="component" value="Unassembled WGS sequence"/>
</dbReference>
<feature type="binding site" evidence="4">
    <location>
        <position position="6"/>
    </location>
    <ligand>
        <name>a divalent metal cation</name>
        <dbReference type="ChEBI" id="CHEBI:60240"/>
        <label>1</label>
    </ligand>
</feature>
<protein>
    <submittedName>
        <fullName evidence="5">TatD DNase family protein</fullName>
        <ecNumber evidence="5">3.1.21.-</ecNumber>
    </submittedName>
</protein>
<accession>A0A7W4Z4I2</accession>
<dbReference type="EC" id="3.1.21.-" evidence="5"/>
<evidence type="ECO:0000313" key="6">
    <source>
        <dbReference type="Proteomes" id="UP000537130"/>
    </source>
</evidence>
<keyword evidence="3 5" id="KW-0378">Hydrolase</keyword>
<evidence type="ECO:0000256" key="1">
    <source>
        <dbReference type="ARBA" id="ARBA00009275"/>
    </source>
</evidence>
<dbReference type="RefSeq" id="WP_183409224.1">
    <property type="nucleotide sequence ID" value="NZ_JACHWY010000001.1"/>
</dbReference>
<keyword evidence="6" id="KW-1185">Reference proteome</keyword>
<dbReference type="PANTHER" id="PTHR46124">
    <property type="entry name" value="D-AMINOACYL-TRNA DEACYLASE"/>
    <property type="match status" value="1"/>
</dbReference>
<dbReference type="EMBL" id="JACHWY010000001">
    <property type="protein sequence ID" value="MBB3046534.1"/>
    <property type="molecule type" value="Genomic_DNA"/>
</dbReference>
<dbReference type="InterPro" id="IPR001130">
    <property type="entry name" value="TatD-like"/>
</dbReference>
<comment type="similarity">
    <text evidence="1">Belongs to the metallo-dependent hydrolases superfamily. TatD-type hydrolase family.</text>
</comment>
<dbReference type="AlphaFoldDB" id="A0A7W4Z4I2"/>
<dbReference type="Pfam" id="PF01026">
    <property type="entry name" value="TatD_DNase"/>
    <property type="match status" value="1"/>
</dbReference>
<dbReference type="InterPro" id="IPR018228">
    <property type="entry name" value="DNase_TatD-rel_CS"/>
</dbReference>
<dbReference type="InterPro" id="IPR032466">
    <property type="entry name" value="Metal_Hydrolase"/>
</dbReference>
<dbReference type="PIRSF" id="PIRSF005902">
    <property type="entry name" value="DNase_TatD"/>
    <property type="match status" value="1"/>
</dbReference>
<proteinExistence type="inferred from homology"/>
<dbReference type="NCBIfam" id="TIGR00010">
    <property type="entry name" value="YchF/TatD family DNA exonuclease"/>
    <property type="match status" value="1"/>
</dbReference>
<dbReference type="PROSITE" id="PS01137">
    <property type="entry name" value="TATD_1"/>
    <property type="match status" value="1"/>
</dbReference>
<dbReference type="SUPFAM" id="SSF51556">
    <property type="entry name" value="Metallo-dependent hydrolases"/>
    <property type="match status" value="1"/>
</dbReference>
<dbReference type="GO" id="GO:0016788">
    <property type="term" value="F:hydrolase activity, acting on ester bonds"/>
    <property type="evidence" value="ECO:0007669"/>
    <property type="project" value="InterPro"/>
</dbReference>
<feature type="binding site" evidence="4">
    <location>
        <position position="205"/>
    </location>
    <ligand>
        <name>a divalent metal cation</name>
        <dbReference type="ChEBI" id="CHEBI:60240"/>
        <label>1</label>
    </ligand>
</feature>
<feature type="binding site" evidence="4">
    <location>
        <position position="155"/>
    </location>
    <ligand>
        <name>a divalent metal cation</name>
        <dbReference type="ChEBI" id="CHEBI:60240"/>
        <label>2</label>
    </ligand>
</feature>
<evidence type="ECO:0000256" key="3">
    <source>
        <dbReference type="ARBA" id="ARBA00022801"/>
    </source>
</evidence>